<name>A0A918X041_9ACTN</name>
<gene>
    <name evidence="1" type="ORF">GCM10010334_43350</name>
</gene>
<evidence type="ECO:0000313" key="2">
    <source>
        <dbReference type="Proteomes" id="UP000638353"/>
    </source>
</evidence>
<protein>
    <submittedName>
        <fullName evidence="1">Uncharacterized protein</fullName>
    </submittedName>
</protein>
<dbReference type="EMBL" id="BMVC01000008">
    <property type="protein sequence ID" value="GHC99610.1"/>
    <property type="molecule type" value="Genomic_DNA"/>
</dbReference>
<accession>A0A918X041</accession>
<comment type="caution">
    <text evidence="1">The sequence shown here is derived from an EMBL/GenBank/DDBJ whole genome shotgun (WGS) entry which is preliminary data.</text>
</comment>
<reference evidence="1" key="1">
    <citation type="journal article" date="2014" name="Int. J. Syst. Evol. Microbiol.">
        <title>Complete genome sequence of Corynebacterium casei LMG S-19264T (=DSM 44701T), isolated from a smear-ripened cheese.</title>
        <authorList>
            <consortium name="US DOE Joint Genome Institute (JGI-PGF)"/>
            <person name="Walter F."/>
            <person name="Albersmeier A."/>
            <person name="Kalinowski J."/>
            <person name="Ruckert C."/>
        </authorList>
    </citation>
    <scope>NUCLEOTIDE SEQUENCE</scope>
    <source>
        <strain evidence="1">JCM 4637</strain>
    </source>
</reference>
<dbReference type="RefSeq" id="WP_229898081.1">
    <property type="nucleotide sequence ID" value="NZ_BMVC01000008.1"/>
</dbReference>
<evidence type="ECO:0000313" key="1">
    <source>
        <dbReference type="EMBL" id="GHC99610.1"/>
    </source>
</evidence>
<sequence length="83" mass="9240">MNSVNSMNEGSACRVCGFEEQRDAEGSRCPCCRHEPGAGDDVLGVREVRGAWMGRGAVWHDPGRTPQGWDLFAQLARIPPRWR</sequence>
<proteinExistence type="predicted"/>
<organism evidence="1 2">
    <name type="scientific">Streptomyces finlayi</name>
    <dbReference type="NCBI Taxonomy" id="67296"/>
    <lineage>
        <taxon>Bacteria</taxon>
        <taxon>Bacillati</taxon>
        <taxon>Actinomycetota</taxon>
        <taxon>Actinomycetes</taxon>
        <taxon>Kitasatosporales</taxon>
        <taxon>Streptomycetaceae</taxon>
        <taxon>Streptomyces</taxon>
    </lineage>
</organism>
<dbReference type="Proteomes" id="UP000638353">
    <property type="component" value="Unassembled WGS sequence"/>
</dbReference>
<reference evidence="1" key="2">
    <citation type="submission" date="2020-09" db="EMBL/GenBank/DDBJ databases">
        <authorList>
            <person name="Sun Q."/>
            <person name="Ohkuma M."/>
        </authorList>
    </citation>
    <scope>NUCLEOTIDE SEQUENCE</scope>
    <source>
        <strain evidence="1">JCM 4637</strain>
    </source>
</reference>
<dbReference type="AlphaFoldDB" id="A0A918X041"/>